<gene>
    <name evidence="1" type="ORF">DERYTH_LOCUS9387</name>
</gene>
<dbReference type="OrthoDB" id="2484725at2759"/>
<name>A0A9N9DD79_9GLOM</name>
<protein>
    <submittedName>
        <fullName evidence="1">662_t:CDS:1</fullName>
    </submittedName>
</protein>
<dbReference type="AlphaFoldDB" id="A0A9N9DD79"/>
<organism evidence="1 2">
    <name type="scientific">Dentiscutata erythropus</name>
    <dbReference type="NCBI Taxonomy" id="1348616"/>
    <lineage>
        <taxon>Eukaryota</taxon>
        <taxon>Fungi</taxon>
        <taxon>Fungi incertae sedis</taxon>
        <taxon>Mucoromycota</taxon>
        <taxon>Glomeromycotina</taxon>
        <taxon>Glomeromycetes</taxon>
        <taxon>Diversisporales</taxon>
        <taxon>Gigasporaceae</taxon>
        <taxon>Dentiscutata</taxon>
    </lineage>
</organism>
<proteinExistence type="predicted"/>
<reference evidence="1" key="1">
    <citation type="submission" date="2021-06" db="EMBL/GenBank/DDBJ databases">
        <authorList>
            <person name="Kallberg Y."/>
            <person name="Tangrot J."/>
            <person name="Rosling A."/>
        </authorList>
    </citation>
    <scope>NUCLEOTIDE SEQUENCE</scope>
    <source>
        <strain evidence="1">MA453B</strain>
    </source>
</reference>
<evidence type="ECO:0000313" key="2">
    <source>
        <dbReference type="Proteomes" id="UP000789405"/>
    </source>
</evidence>
<dbReference type="Proteomes" id="UP000789405">
    <property type="component" value="Unassembled WGS sequence"/>
</dbReference>
<evidence type="ECO:0000313" key="1">
    <source>
        <dbReference type="EMBL" id="CAG8635756.1"/>
    </source>
</evidence>
<keyword evidence="2" id="KW-1185">Reference proteome</keyword>
<sequence>IYDENEYDFKELKNEEEVTTIATRCFSFGSGGRNGSGRHGRGRCCLRPRDGEVEIKINEIITSHVNIKVAENKNDIQKLTAILDYIIDEVDECLKLLGVEYNDKDGLLEKLKKLVNASFASNFDKNMDKLTEACYGNKKQELNNDVRYKDKAFVPKPDSNFGLPSYDLPFEE</sequence>
<feature type="non-terminal residue" evidence="1">
    <location>
        <position position="172"/>
    </location>
</feature>
<dbReference type="EMBL" id="CAJVPY010005112">
    <property type="protein sequence ID" value="CAG8635756.1"/>
    <property type="molecule type" value="Genomic_DNA"/>
</dbReference>
<accession>A0A9N9DD79</accession>
<comment type="caution">
    <text evidence="1">The sequence shown here is derived from an EMBL/GenBank/DDBJ whole genome shotgun (WGS) entry which is preliminary data.</text>
</comment>